<feature type="region of interest" description="Disordered" evidence="1">
    <location>
        <begin position="210"/>
        <end position="255"/>
    </location>
</feature>
<dbReference type="InterPro" id="IPR036280">
    <property type="entry name" value="Multihaem_cyt_sf"/>
</dbReference>
<keyword evidence="3" id="KW-1185">Reference proteome</keyword>
<proteinExistence type="predicted"/>
<name>A0A0K2SJL0_LIMPI</name>
<reference evidence="3" key="2">
    <citation type="journal article" date="2016" name="Int. J. Syst. Evol. Microbiol.">
        <title>Complete genome sequence and cell structure of Limnochorda pilosa, a Gram-negative spore-former within the phylum Firmicutes.</title>
        <authorList>
            <person name="Watanabe M."/>
            <person name="Kojima H."/>
            <person name="Fukui M."/>
        </authorList>
    </citation>
    <scope>NUCLEOTIDE SEQUENCE [LARGE SCALE GENOMIC DNA]</scope>
    <source>
        <strain evidence="3">HC45</strain>
    </source>
</reference>
<evidence type="ECO:0000256" key="1">
    <source>
        <dbReference type="SAM" id="MobiDB-lite"/>
    </source>
</evidence>
<organism evidence="2 3">
    <name type="scientific">Limnochorda pilosa</name>
    <dbReference type="NCBI Taxonomy" id="1555112"/>
    <lineage>
        <taxon>Bacteria</taxon>
        <taxon>Bacillati</taxon>
        <taxon>Bacillota</taxon>
        <taxon>Limnochordia</taxon>
        <taxon>Limnochordales</taxon>
        <taxon>Limnochordaceae</taxon>
        <taxon>Limnochorda</taxon>
    </lineage>
</organism>
<evidence type="ECO:0000313" key="2">
    <source>
        <dbReference type="EMBL" id="BAS27192.1"/>
    </source>
</evidence>
<dbReference type="OrthoDB" id="9788513at2"/>
<evidence type="ECO:0000313" key="3">
    <source>
        <dbReference type="Proteomes" id="UP000065807"/>
    </source>
</evidence>
<evidence type="ECO:0008006" key="4">
    <source>
        <dbReference type="Google" id="ProtNLM"/>
    </source>
</evidence>
<accession>A0A0K2SJL0</accession>
<reference evidence="3" key="1">
    <citation type="submission" date="2015-07" db="EMBL/GenBank/DDBJ databases">
        <title>Complete genome sequence and phylogenetic analysis of Limnochorda pilosa.</title>
        <authorList>
            <person name="Watanabe M."/>
            <person name="Kojima H."/>
            <person name="Fukui M."/>
        </authorList>
    </citation>
    <scope>NUCLEOTIDE SEQUENCE [LARGE SCALE GENOMIC DNA]</scope>
    <source>
        <strain evidence="3">HC45</strain>
    </source>
</reference>
<dbReference type="Proteomes" id="UP000065807">
    <property type="component" value="Chromosome"/>
</dbReference>
<protein>
    <recommendedName>
        <fullName evidence="4">Cytochrome c-552/4 domain-containing protein</fullName>
    </recommendedName>
</protein>
<dbReference type="AlphaFoldDB" id="A0A0K2SJL0"/>
<dbReference type="KEGG" id="lpil:LIP_1341"/>
<dbReference type="PATRIC" id="fig|1555112.3.peg.1380"/>
<sequence length="514" mass="54851">MRRGRSPFAPRRPEDHWRFIALVGLLIPLALLLLREAHLPWKELRRSVGLPVEPFQRVLADGRIERCETCHPDVEPVSPSHPPGVVGCSDCHGGEPLALEEDLAHQGLLGGPNPSRLDVAVTGCSGSGAGEGACHASRGPDFDHAQRVPEHLMATKAGEVAQVRRAFGLPPMDDPDAGAARALPSPLDGHPLEPAFQESCLSACHLGTTAGAAGSSSDPQEDDSRGASQARRTRHAGTQAGPGTEPPGGRPEGCAACHVLTPEDPSAPREHRFTTQIPYTQCNTCHNQGVHSLAGMRFTPASRLAADDRIVPPVPDGFTGRTPWTPEGPLSPEERQAAWEERVREYYLPGSRYTLCEVELDCIDCHTRREVMGDPEAGGVHGDRPRTMEEAVQVQCLECHGTVSRPIRSRELTAADGAVFVDPRQQLEGFPTFRAGDRVAVTGSGEPLPYVRVEEDGIVLTRKVDGVRVPVPQATGSGCLQNEGEQTSDACHACHNVGYGAGATAPGTEPGPTK</sequence>
<feature type="region of interest" description="Disordered" evidence="1">
    <location>
        <begin position="311"/>
        <end position="332"/>
    </location>
</feature>
<dbReference type="STRING" id="1555112.LIP_1341"/>
<feature type="region of interest" description="Disordered" evidence="1">
    <location>
        <begin position="171"/>
        <end position="191"/>
    </location>
</feature>
<dbReference type="SUPFAM" id="SSF48695">
    <property type="entry name" value="Multiheme cytochromes"/>
    <property type="match status" value="1"/>
</dbReference>
<gene>
    <name evidence="2" type="ORF">LIP_1341</name>
</gene>
<dbReference type="EMBL" id="AP014924">
    <property type="protein sequence ID" value="BAS27192.1"/>
    <property type="molecule type" value="Genomic_DNA"/>
</dbReference>
<dbReference type="RefSeq" id="WP_068135725.1">
    <property type="nucleotide sequence ID" value="NZ_AP014924.1"/>
</dbReference>